<dbReference type="OrthoDB" id="288590at2759"/>
<dbReference type="Pfam" id="PF14226">
    <property type="entry name" value="DIOX_N"/>
    <property type="match status" value="1"/>
</dbReference>
<protein>
    <submittedName>
        <fullName evidence="4">2OG-Fe(II) oxygenase</fullName>
    </submittedName>
</protein>
<organism evidence="5 6">
    <name type="scientific">Magnaporthiopsis poae (strain ATCC 64411 / 73-15)</name>
    <name type="common">Kentucky bluegrass fungus</name>
    <name type="synonym">Magnaporthe poae</name>
    <dbReference type="NCBI Taxonomy" id="644358"/>
    <lineage>
        <taxon>Eukaryota</taxon>
        <taxon>Fungi</taxon>
        <taxon>Dikarya</taxon>
        <taxon>Ascomycota</taxon>
        <taxon>Pezizomycotina</taxon>
        <taxon>Sordariomycetes</taxon>
        <taxon>Sordariomycetidae</taxon>
        <taxon>Magnaporthales</taxon>
        <taxon>Magnaporthaceae</taxon>
        <taxon>Magnaporthiopsis</taxon>
    </lineage>
</organism>
<dbReference type="PRINTS" id="PR00682">
    <property type="entry name" value="IPNSYNTHASE"/>
</dbReference>
<keyword evidence="2" id="KW-0408">Iron</keyword>
<dbReference type="PROSITE" id="PS51471">
    <property type="entry name" value="FE2OG_OXY"/>
    <property type="match status" value="1"/>
</dbReference>
<dbReference type="STRING" id="644358.A0A0C4E0I2"/>
<evidence type="ECO:0000313" key="6">
    <source>
        <dbReference type="Proteomes" id="UP000011715"/>
    </source>
</evidence>
<dbReference type="OMA" id="FACDQAR"/>
<dbReference type="VEuPathDB" id="FungiDB:MAPG_05857"/>
<proteinExistence type="inferred from homology"/>
<dbReference type="SUPFAM" id="SSF51197">
    <property type="entry name" value="Clavaminate synthase-like"/>
    <property type="match status" value="1"/>
</dbReference>
<evidence type="ECO:0000259" key="3">
    <source>
        <dbReference type="PROSITE" id="PS51471"/>
    </source>
</evidence>
<dbReference type="AlphaFoldDB" id="A0A0C4E0I2"/>
<comment type="similarity">
    <text evidence="1 2">Belongs to the iron/ascorbate-dependent oxidoreductase family.</text>
</comment>
<feature type="domain" description="Fe2OG dioxygenase" evidence="3">
    <location>
        <begin position="204"/>
        <end position="306"/>
    </location>
</feature>
<reference evidence="5" key="4">
    <citation type="journal article" date="2015" name="G3 (Bethesda)">
        <title>Genome sequences of three phytopathogenic species of the Magnaporthaceae family of fungi.</title>
        <authorList>
            <person name="Okagaki L.H."/>
            <person name="Nunes C.C."/>
            <person name="Sailsbery J."/>
            <person name="Clay B."/>
            <person name="Brown D."/>
            <person name="John T."/>
            <person name="Oh Y."/>
            <person name="Young N."/>
            <person name="Fitzgerald M."/>
            <person name="Haas B.J."/>
            <person name="Zeng Q."/>
            <person name="Young S."/>
            <person name="Adiconis X."/>
            <person name="Fan L."/>
            <person name="Levin J.Z."/>
            <person name="Mitchell T.K."/>
            <person name="Okubara P.A."/>
            <person name="Farman M.L."/>
            <person name="Kohn L.M."/>
            <person name="Birren B."/>
            <person name="Ma L.-J."/>
            <person name="Dean R.A."/>
        </authorList>
    </citation>
    <scope>NUCLEOTIDE SEQUENCE</scope>
    <source>
        <strain evidence="5">ATCC 64411 / 73-15</strain>
    </source>
</reference>
<evidence type="ECO:0000313" key="4">
    <source>
        <dbReference type="EMBL" id="KLU86849.1"/>
    </source>
</evidence>
<dbReference type="Pfam" id="PF03171">
    <property type="entry name" value="2OG-FeII_Oxy"/>
    <property type="match status" value="1"/>
</dbReference>
<dbReference type="GO" id="GO:0044283">
    <property type="term" value="P:small molecule biosynthetic process"/>
    <property type="evidence" value="ECO:0007669"/>
    <property type="project" value="UniProtKB-ARBA"/>
</dbReference>
<reference evidence="5" key="5">
    <citation type="submission" date="2015-06" db="UniProtKB">
        <authorList>
            <consortium name="EnsemblFungi"/>
        </authorList>
    </citation>
    <scope>IDENTIFICATION</scope>
    <source>
        <strain evidence="5">ATCC 64411</strain>
    </source>
</reference>
<dbReference type="Proteomes" id="UP000011715">
    <property type="component" value="Unassembled WGS sequence"/>
</dbReference>
<dbReference type="InterPro" id="IPR005123">
    <property type="entry name" value="Oxoglu/Fe-dep_dioxygenase_dom"/>
</dbReference>
<reference evidence="4" key="3">
    <citation type="submission" date="2011-03" db="EMBL/GenBank/DDBJ databases">
        <title>Annotation of Magnaporthe poae ATCC 64411.</title>
        <authorList>
            <person name="Ma L.-J."/>
            <person name="Dead R."/>
            <person name="Young S.K."/>
            <person name="Zeng Q."/>
            <person name="Gargeya S."/>
            <person name="Fitzgerald M."/>
            <person name="Haas B."/>
            <person name="Abouelleil A."/>
            <person name="Alvarado L."/>
            <person name="Arachchi H.M."/>
            <person name="Berlin A."/>
            <person name="Brown A."/>
            <person name="Chapman S.B."/>
            <person name="Chen Z."/>
            <person name="Dunbar C."/>
            <person name="Freedman E."/>
            <person name="Gearin G."/>
            <person name="Gellesch M."/>
            <person name="Goldberg J."/>
            <person name="Griggs A."/>
            <person name="Gujja S."/>
            <person name="Heiman D."/>
            <person name="Howarth C."/>
            <person name="Larson L."/>
            <person name="Lui A."/>
            <person name="MacDonald P.J.P."/>
            <person name="Mehta T."/>
            <person name="Montmayeur A."/>
            <person name="Murphy C."/>
            <person name="Neiman D."/>
            <person name="Pearson M."/>
            <person name="Priest M."/>
            <person name="Roberts A."/>
            <person name="Saif S."/>
            <person name="Shea T."/>
            <person name="Shenoy N."/>
            <person name="Sisk P."/>
            <person name="Stolte C."/>
            <person name="Sykes S."/>
            <person name="Yandava C."/>
            <person name="Wortman J."/>
            <person name="Nusbaum C."/>
            <person name="Birren B."/>
        </authorList>
    </citation>
    <scope>NUCLEOTIDE SEQUENCE</scope>
    <source>
        <strain evidence="4">ATCC 64411</strain>
    </source>
</reference>
<dbReference type="EMBL" id="ADBL01001398">
    <property type="status" value="NOT_ANNOTATED_CDS"/>
    <property type="molecule type" value="Genomic_DNA"/>
</dbReference>
<gene>
    <name evidence="4" type="ORF">MAPG_05857</name>
</gene>
<dbReference type="InterPro" id="IPR044861">
    <property type="entry name" value="IPNS-like_FE2OG_OXY"/>
</dbReference>
<dbReference type="InterPro" id="IPR026992">
    <property type="entry name" value="DIOX_N"/>
</dbReference>
<keyword evidence="2" id="KW-0479">Metal-binding</keyword>
<keyword evidence="2" id="KW-0560">Oxidoreductase</keyword>
<dbReference type="PANTHER" id="PTHR47990">
    <property type="entry name" value="2-OXOGLUTARATE (2OG) AND FE(II)-DEPENDENT OXYGENASE SUPERFAMILY PROTEIN-RELATED"/>
    <property type="match status" value="1"/>
</dbReference>
<evidence type="ECO:0000256" key="2">
    <source>
        <dbReference type="RuleBase" id="RU003682"/>
    </source>
</evidence>
<evidence type="ECO:0000256" key="1">
    <source>
        <dbReference type="ARBA" id="ARBA00008056"/>
    </source>
</evidence>
<name>A0A0C4E0I2_MAGP6</name>
<dbReference type="InterPro" id="IPR050231">
    <property type="entry name" value="Iron_ascorbate_oxido_reductase"/>
</dbReference>
<dbReference type="GO" id="GO:0016491">
    <property type="term" value="F:oxidoreductase activity"/>
    <property type="evidence" value="ECO:0007669"/>
    <property type="project" value="UniProtKB-KW"/>
</dbReference>
<evidence type="ECO:0000313" key="5">
    <source>
        <dbReference type="EnsemblFungi" id="MAPG_05857T0"/>
    </source>
</evidence>
<dbReference type="Gene3D" id="2.60.120.330">
    <property type="entry name" value="B-lactam Antibiotic, Isopenicillin N Synthase, Chain"/>
    <property type="match status" value="1"/>
</dbReference>
<reference evidence="4" key="2">
    <citation type="submission" date="2010-05" db="EMBL/GenBank/DDBJ databases">
        <title>The Genome Sequence of Magnaporthe poae strain ATCC 64411.</title>
        <authorList>
            <consortium name="The Broad Institute Genome Sequencing Platform"/>
            <consortium name="Broad Institute Genome Sequencing Center for Infectious Disease"/>
            <person name="Ma L.-J."/>
            <person name="Dead R."/>
            <person name="Young S."/>
            <person name="Zeng Q."/>
            <person name="Koehrsen M."/>
            <person name="Alvarado L."/>
            <person name="Berlin A."/>
            <person name="Chapman S.B."/>
            <person name="Chen Z."/>
            <person name="Freedman E."/>
            <person name="Gellesch M."/>
            <person name="Goldberg J."/>
            <person name="Griggs A."/>
            <person name="Gujja S."/>
            <person name="Heilman E.R."/>
            <person name="Heiman D."/>
            <person name="Hepburn T."/>
            <person name="Howarth C."/>
            <person name="Jen D."/>
            <person name="Larson L."/>
            <person name="Mehta T."/>
            <person name="Neiman D."/>
            <person name="Pearson M."/>
            <person name="Roberts A."/>
            <person name="Saif S."/>
            <person name="Shea T."/>
            <person name="Shenoy N."/>
            <person name="Sisk P."/>
            <person name="Stolte C."/>
            <person name="Sykes S."/>
            <person name="Walk T."/>
            <person name="White J."/>
            <person name="Yandava C."/>
            <person name="Haas B."/>
            <person name="Nusbaum C."/>
            <person name="Birren B."/>
        </authorList>
    </citation>
    <scope>NUCLEOTIDE SEQUENCE</scope>
    <source>
        <strain evidence="4">ATCC 64411</strain>
    </source>
</reference>
<sequence length="349" mass="38568">MATATMAEVDDQHYGLGPSAHPSPPLTIPTVDISGFRAEPRTAAELAASARVVEQVRDACLTTGFFSLVGHGVPRSLMDRAMAAAERLFALPLDDKMELVHPTLKNRGYEVLGGQTLQRGFKPDLKEGFYVGKHMDASDPRVKKHPRLMGPNLFPKALSEDEFRRPVEEYYDAVLALSLTVFKILAKGLPYGDDIFDEFVSDDPVCIMRMLHYPPQTSQDPRQLGAGAHTDFGAVTLLYQTAPGLQVKNPRERGSWIPVPPNPDAYVVNIGDMLNAWTEGAYRSTMHRVLNLGSTHRYSIPFFFDGNADCPLTPFGSRNSRGSNGEAVETASQHLLRRLDESYKVPSRI</sequence>
<reference evidence="6" key="1">
    <citation type="submission" date="2010-05" db="EMBL/GenBank/DDBJ databases">
        <title>The genome sequence of Magnaporthe poae strain ATCC 64411.</title>
        <authorList>
            <person name="Ma L.-J."/>
            <person name="Dead R."/>
            <person name="Young S."/>
            <person name="Zeng Q."/>
            <person name="Koehrsen M."/>
            <person name="Alvarado L."/>
            <person name="Berlin A."/>
            <person name="Chapman S.B."/>
            <person name="Chen Z."/>
            <person name="Freedman E."/>
            <person name="Gellesch M."/>
            <person name="Goldberg J."/>
            <person name="Griggs A."/>
            <person name="Gujja S."/>
            <person name="Heilman E.R."/>
            <person name="Heiman D."/>
            <person name="Hepburn T."/>
            <person name="Howarth C."/>
            <person name="Jen D."/>
            <person name="Larson L."/>
            <person name="Mehta T."/>
            <person name="Neiman D."/>
            <person name="Pearson M."/>
            <person name="Roberts A."/>
            <person name="Saif S."/>
            <person name="Shea T."/>
            <person name="Shenoy N."/>
            <person name="Sisk P."/>
            <person name="Stolte C."/>
            <person name="Sykes S."/>
            <person name="Walk T."/>
            <person name="White J."/>
            <person name="Yandava C."/>
            <person name="Haas B."/>
            <person name="Nusbaum C."/>
            <person name="Birren B."/>
        </authorList>
    </citation>
    <scope>NUCLEOTIDE SEQUENCE [LARGE SCALE GENOMIC DNA]</scope>
    <source>
        <strain evidence="6">ATCC 64411 / 73-15</strain>
    </source>
</reference>
<keyword evidence="6" id="KW-1185">Reference proteome</keyword>
<dbReference type="EMBL" id="GL876969">
    <property type="protein sequence ID" value="KLU86849.1"/>
    <property type="molecule type" value="Genomic_DNA"/>
</dbReference>
<dbReference type="InterPro" id="IPR027443">
    <property type="entry name" value="IPNS-like_sf"/>
</dbReference>
<accession>A0A0C4E0I2</accession>
<dbReference type="GO" id="GO:0046872">
    <property type="term" value="F:metal ion binding"/>
    <property type="evidence" value="ECO:0007669"/>
    <property type="project" value="UniProtKB-KW"/>
</dbReference>
<dbReference type="EnsemblFungi" id="MAPG_05857T0">
    <property type="protein sequence ID" value="MAPG_05857T0"/>
    <property type="gene ID" value="MAPG_05857"/>
</dbReference>
<dbReference type="eggNOG" id="KOG0143">
    <property type="taxonomic scope" value="Eukaryota"/>
</dbReference>